<dbReference type="OrthoDB" id="43980at2"/>
<organism evidence="1 2">
    <name type="scientific">Falsibacillus pallidus</name>
    <dbReference type="NCBI Taxonomy" id="493781"/>
    <lineage>
        <taxon>Bacteria</taxon>
        <taxon>Bacillati</taxon>
        <taxon>Bacillota</taxon>
        <taxon>Bacilli</taxon>
        <taxon>Bacillales</taxon>
        <taxon>Bacillaceae</taxon>
        <taxon>Falsibacillus</taxon>
    </lineage>
</organism>
<protein>
    <recommendedName>
        <fullName evidence="3">Nucleotidyltransferase-like protein</fullName>
    </recommendedName>
</protein>
<evidence type="ECO:0000313" key="1">
    <source>
        <dbReference type="EMBL" id="RDI45459.1"/>
    </source>
</evidence>
<gene>
    <name evidence="1" type="ORF">DFR59_10287</name>
</gene>
<dbReference type="InterPro" id="IPR043519">
    <property type="entry name" value="NT_sf"/>
</dbReference>
<reference evidence="1 2" key="1">
    <citation type="submission" date="2018-07" db="EMBL/GenBank/DDBJ databases">
        <title>Genomic Encyclopedia of Type Strains, Phase IV (KMG-IV): sequencing the most valuable type-strain genomes for metagenomic binning, comparative biology and taxonomic classification.</title>
        <authorList>
            <person name="Goeker M."/>
        </authorList>
    </citation>
    <scope>NUCLEOTIDE SEQUENCE [LARGE SCALE GENOMIC DNA]</scope>
    <source>
        <strain evidence="1 2">DSM 25281</strain>
    </source>
</reference>
<dbReference type="Gene3D" id="3.30.460.10">
    <property type="entry name" value="Beta Polymerase, domain 2"/>
    <property type="match status" value="1"/>
</dbReference>
<dbReference type="CDD" id="cd05403">
    <property type="entry name" value="NT_KNTase_like"/>
    <property type="match status" value="1"/>
</dbReference>
<dbReference type="EMBL" id="QQAY01000002">
    <property type="protein sequence ID" value="RDI45459.1"/>
    <property type="molecule type" value="Genomic_DNA"/>
</dbReference>
<comment type="caution">
    <text evidence="1">The sequence shown here is derived from an EMBL/GenBank/DDBJ whole genome shotgun (WGS) entry which is preliminary data.</text>
</comment>
<sequence length="232" mass="26303">MTAIETAEKFIEVQFPDCDAALLAGSVTRGEETATSDLDIIIFKGELSSAYRESLVFENWPIEVFVHSFTSFLSFFKSDRERGRPSLQKMISEGIVLRDHEKLNSIKSEAARQLNAGPEMWDDKTIQLKRYFISDVLDDFIGSQNRSEGIFIAGRLAELLHEFVLRINKQWTGESKWIFRALRNFDENYAGEFAKAFDDYYTSGDKSAVINLTDEALASFGGRLFDGFSVGK</sequence>
<proteinExistence type="predicted"/>
<dbReference type="SUPFAM" id="SSF81301">
    <property type="entry name" value="Nucleotidyltransferase"/>
    <property type="match status" value="1"/>
</dbReference>
<accession>A0A370GPZ7</accession>
<dbReference type="RefSeq" id="WP_114744792.1">
    <property type="nucleotide sequence ID" value="NZ_QQAY01000002.1"/>
</dbReference>
<name>A0A370GPZ7_9BACI</name>
<keyword evidence="2" id="KW-1185">Reference proteome</keyword>
<dbReference type="AlphaFoldDB" id="A0A370GPZ7"/>
<evidence type="ECO:0008006" key="3">
    <source>
        <dbReference type="Google" id="ProtNLM"/>
    </source>
</evidence>
<dbReference type="Proteomes" id="UP000255326">
    <property type="component" value="Unassembled WGS sequence"/>
</dbReference>
<evidence type="ECO:0000313" key="2">
    <source>
        <dbReference type="Proteomes" id="UP000255326"/>
    </source>
</evidence>